<dbReference type="EMBL" id="WUBI01000001">
    <property type="protein sequence ID" value="MWV44105.1"/>
    <property type="molecule type" value="Genomic_DNA"/>
</dbReference>
<dbReference type="InterPro" id="IPR036291">
    <property type="entry name" value="NAD(P)-bd_dom_sf"/>
</dbReference>
<accession>A0A7X3LHC9</accession>
<sequence length="313" mass="34121">MTCRTGGTYLTQQLNIGVIGTDSSHSTAFAALLNHAEHPYHVPGGRIVSAYAGGSPDFELSISRVGIFAAELAGKHQVHFYDTPEEVAEHSDAVMILTADGRRHTELFESVAAYGKPVFIDKPLALSLKDAEEICEIAQKNGIPLMSSSSLRYAEALTSERSSTESGKITGTDCYGPMAMEPTQPGYFWYGIHSIEMMYAILGTGCEYVTAVSADDPGSEELIIGEWSDGRIGTARGSRLSGTPFGAVIHREKGQIFVNMDASVKPFYASLLERVMEVFHRKAETPDMRITLEIIRFIEAANESRETGNKIKL</sequence>
<reference evidence="4 5" key="1">
    <citation type="submission" date="2019-12" db="EMBL/GenBank/DDBJ databases">
        <title>Paenibacillus sp. nov., an endophytic bacterium isolated from the stem of Dendrobium.</title>
        <authorList>
            <person name="Zhao R."/>
        </authorList>
    </citation>
    <scope>NUCLEOTIDE SEQUENCE [LARGE SCALE GENOMIC DNA]</scope>
    <source>
        <strain evidence="4 5">HJL G12</strain>
    </source>
</reference>
<proteinExistence type="inferred from homology"/>
<dbReference type="Pfam" id="PF01408">
    <property type="entry name" value="GFO_IDH_MocA"/>
    <property type="match status" value="1"/>
</dbReference>
<evidence type="ECO:0000256" key="2">
    <source>
        <dbReference type="ARBA" id="ARBA00023002"/>
    </source>
</evidence>
<dbReference type="InterPro" id="IPR051317">
    <property type="entry name" value="Gfo/Idh/MocA_oxidoreduct"/>
</dbReference>
<dbReference type="GO" id="GO:0000166">
    <property type="term" value="F:nucleotide binding"/>
    <property type="evidence" value="ECO:0007669"/>
    <property type="project" value="InterPro"/>
</dbReference>
<keyword evidence="2" id="KW-0560">Oxidoreductase</keyword>
<gene>
    <name evidence="4" type="ORF">GRF59_10715</name>
</gene>
<dbReference type="PANTHER" id="PTHR43708:SF5">
    <property type="entry name" value="CONSERVED EXPRESSED OXIDOREDUCTASE (EUROFUNG)-RELATED"/>
    <property type="match status" value="1"/>
</dbReference>
<evidence type="ECO:0000313" key="4">
    <source>
        <dbReference type="EMBL" id="MWV44105.1"/>
    </source>
</evidence>
<dbReference type="Gene3D" id="3.40.50.720">
    <property type="entry name" value="NAD(P)-binding Rossmann-like Domain"/>
    <property type="match status" value="1"/>
</dbReference>
<feature type="domain" description="Gfo/Idh/MocA-like oxidoreductase N-terminal" evidence="3">
    <location>
        <begin position="15"/>
        <end position="146"/>
    </location>
</feature>
<dbReference type="PANTHER" id="PTHR43708">
    <property type="entry name" value="CONSERVED EXPRESSED OXIDOREDUCTASE (EUROFUNG)"/>
    <property type="match status" value="1"/>
</dbReference>
<dbReference type="AlphaFoldDB" id="A0A7X3LHC9"/>
<organism evidence="4 5">
    <name type="scientific">Paenibacillus dendrobii</name>
    <dbReference type="NCBI Taxonomy" id="2691084"/>
    <lineage>
        <taxon>Bacteria</taxon>
        <taxon>Bacillati</taxon>
        <taxon>Bacillota</taxon>
        <taxon>Bacilli</taxon>
        <taxon>Bacillales</taxon>
        <taxon>Paenibacillaceae</taxon>
        <taxon>Paenibacillus</taxon>
    </lineage>
</organism>
<dbReference type="GO" id="GO:0016491">
    <property type="term" value="F:oxidoreductase activity"/>
    <property type="evidence" value="ECO:0007669"/>
    <property type="project" value="UniProtKB-KW"/>
</dbReference>
<dbReference type="InterPro" id="IPR000683">
    <property type="entry name" value="Gfo/Idh/MocA-like_OxRdtase_N"/>
</dbReference>
<evidence type="ECO:0000256" key="1">
    <source>
        <dbReference type="ARBA" id="ARBA00010928"/>
    </source>
</evidence>
<evidence type="ECO:0000313" key="5">
    <source>
        <dbReference type="Proteomes" id="UP000460318"/>
    </source>
</evidence>
<comment type="caution">
    <text evidence="4">The sequence shown here is derived from an EMBL/GenBank/DDBJ whole genome shotgun (WGS) entry which is preliminary data.</text>
</comment>
<keyword evidence="5" id="KW-1185">Reference proteome</keyword>
<name>A0A7X3LHC9_9BACL</name>
<dbReference type="SUPFAM" id="SSF51735">
    <property type="entry name" value="NAD(P)-binding Rossmann-fold domains"/>
    <property type="match status" value="1"/>
</dbReference>
<dbReference type="Gene3D" id="3.30.360.10">
    <property type="entry name" value="Dihydrodipicolinate Reductase, domain 2"/>
    <property type="match status" value="1"/>
</dbReference>
<comment type="similarity">
    <text evidence="1">Belongs to the Gfo/Idh/MocA family.</text>
</comment>
<dbReference type="Proteomes" id="UP000460318">
    <property type="component" value="Unassembled WGS sequence"/>
</dbReference>
<evidence type="ECO:0000259" key="3">
    <source>
        <dbReference type="Pfam" id="PF01408"/>
    </source>
</evidence>
<protein>
    <submittedName>
        <fullName evidence="4">Gfo/Idh/MocA family oxidoreductase</fullName>
    </submittedName>
</protein>